<dbReference type="PANTHER" id="PTHR12848:SF16">
    <property type="entry name" value="REGULATORY-ASSOCIATED PROTEIN OF MTOR"/>
    <property type="match status" value="1"/>
</dbReference>
<evidence type="ECO:0000256" key="3">
    <source>
        <dbReference type="ARBA" id="ARBA00022737"/>
    </source>
</evidence>
<feature type="region of interest" description="Disordered" evidence="5">
    <location>
        <begin position="1883"/>
        <end position="1920"/>
    </location>
</feature>
<keyword evidence="8" id="KW-1185">Reference proteome</keyword>
<reference evidence="7 8" key="1">
    <citation type="submission" date="2019-06" db="EMBL/GenBank/DDBJ databases">
        <title>Draft genome sequence of the filamentous fungus Phialemoniopsis curvata isolated from diesel fuel.</title>
        <authorList>
            <person name="Varaljay V.A."/>
            <person name="Lyon W.J."/>
            <person name="Crouch A.L."/>
            <person name="Drake C.E."/>
            <person name="Hollomon J.M."/>
            <person name="Nadeau L.J."/>
            <person name="Nunn H.S."/>
            <person name="Stevenson B.S."/>
            <person name="Bojanowski C.L."/>
            <person name="Crookes-Goodson W.J."/>
        </authorList>
    </citation>
    <scope>NUCLEOTIDE SEQUENCE [LARGE SCALE GENOMIC DNA]</scope>
    <source>
        <strain evidence="7 8">D216</strain>
    </source>
</reference>
<sequence>MTARAVQHSQHKPQTHHRENTTGASPRQAPSPSPQHPDRARADPHHHLAHPSHAGGPPAIARGSSAAMPSRVESNGPAAAGNGGATPPMRSRPDMRSAGSSGHVRSRSNGAQLDSDSSGGRRPLSAPGDKEELTITTTNGDTDPERGTRLAKPLLLRSKSEHGLVREEVINIDRAEDEHYEWGARHGFEEHYESEDIISQLANNWYMYFTDKRHETTGKPKQTTFDLQDWRMRDRLKTVSAAIAVCLNIGVEPPDQLKTSPGAKLEAWQDPSVPPVQKALENIGKALQAQYETLAIRTRYKQYLDPSVEETKKFCISLRRNAKDERVLLHYNGHGVPKPTASGEIWVFNKNYTQYIPVSLYDLQHWLQAPTIFVWDCSEAGNILNNYHRFVEKHEQEEDEAAALDPNYEKTNFRPYIHLASCAVKENLPTNPLLPADLFTSCLTTPIEMALWFFVLQNPLKTNLTPERAKKLPGRLQERRTPLGELNWIFTAITDTIAWTTLPRHVFRKFFRQDLMVAALFRNFLLAQRVMSVYGCHPQSYPELPDTRQHPLWEGWDLAVDQALAQLPMLERKETENLDYEYQNSTFFTEQLTAFEIYLTRGDALSQKPPDQLPVVLQVLLSQQHRVRALILLGRFLDLGPWAVQLALSIGIFPYVLKLLQSAAAELKPVMVFIWTRVLAVDISCQQDLIKDSGYNYFASILKPSENLPVSNSDEHKAMCAFILAMLCKGYKPGQTVCNQTDIMTFCLMHLTNEENPLLRQWCCLCISQLWQDLPEAKWRGIRENAPTKLSNLSRDPVCEVRAAMLHAMTTFLGIPDLTDEVARIEESVAWTLLDMANDGSAMVRKELLVFLSHFALRYENKFLVAAYEHLLEEKEYILHPPRDDGLEHKLGLHYARPENRNRDGTIKPTAHGMSHNTIFAACWKHIMILTVDPHTEVQSHATIIADFIHNALLHSSVGAQAQNLMDDIQRRVKRAMSKAQSLSSQRSNISHVANGDGVMPPQSPGLIRRTVSSLFSPFFNVDTPTTPTTPGPPSPALYRTASQRSKKSIDWPAAAEQNDQDRSADAYHTVREPVSPGFESRDRRELPALPLPSTFLDWSIEYFREPQMKASEAEEPGSTEYNERLWRRSRNEGVIRETQPQKAHAGSHKWNDQFSIINNGAQPAKLTFHQFEDHLAVADNGNTINIWDWKKHHRLSSFSNGNPEGSKISDMKFINEDDQAFLMTGTSDGVIRVYRNYDSDLKIELASAWRALTHLVPSNVNSGMVFDWQQVSGTVIVAGDVRVIRLWNAGHETCVTDIPARSGSCVTSLTSDQMTGNIFVAGFGDGAVRVFDTRCRPQEAMVRKWKDDSDRVWVKSVHMQRGGQRELLSASRNGKVKLWDIRMDSPLHTFQTTRDHLRTASTHEHLPVFAVGTSAHSVKVFNFDGKLLSRIEPYSNFLQNRGSPISATAFHPHREETSLRIQHQIFKKAQMPCAGPAERIMSFKREFDSQSATDEEAAAKPPKKQRMHDGASNGKGKHHSSAPTTDLTYGQRYVFSSLDEPTVPYGEDLEFEDEQDALAYLKAVRQEAGGIPHLLVAAKAGPQLPPRPGPDELCYDEEDVDRALYDTGLGDTRGYYFDGTYTAAPGPESEDGLLSEGEAGDEKRIYEAYYSSIIHRFNQLRDLLHQDPPASALSALSSEHATNVGPSAPRSQSFLVWRGRLLRTDPLPAQVAAMDKESILWLLRVILNGKLMQRGSHLRERTSRWLWALLARLPDRGELDHTDVGWVRELGKRAVLMMTSIAQMAALREQVELDEGGRDDDEDGLDDDPVKQERDEDEAEIKGEADGDAEEIETCSVGSAPMEDSASEGGEVLVGPAPVTQDAEADIEAAKARLLARLDAVEDTPPEPGFVPVTEPEIPTPAPPSQPSTHEVGGGGDDVPFDAARARINMRATLNMILTVAGEFYGQRDLLEFRDPFPGL</sequence>
<dbReference type="GO" id="GO:0010506">
    <property type="term" value="P:regulation of autophagy"/>
    <property type="evidence" value="ECO:0007669"/>
    <property type="project" value="TreeGrafter"/>
</dbReference>
<accession>A0A507AS88</accession>
<dbReference type="STRING" id="1093900.A0A507AS88"/>
<dbReference type="GO" id="GO:0071230">
    <property type="term" value="P:cellular response to amino acid stimulus"/>
    <property type="evidence" value="ECO:0007669"/>
    <property type="project" value="TreeGrafter"/>
</dbReference>
<dbReference type="GO" id="GO:0000387">
    <property type="term" value="P:spliceosomal snRNP assembly"/>
    <property type="evidence" value="ECO:0007669"/>
    <property type="project" value="InterPro"/>
</dbReference>
<dbReference type="Pfam" id="PF14538">
    <property type="entry name" value="Raptor_N"/>
    <property type="match status" value="1"/>
</dbReference>
<evidence type="ECO:0000259" key="6">
    <source>
        <dbReference type="SMART" id="SM01302"/>
    </source>
</evidence>
<dbReference type="GO" id="GO:0031931">
    <property type="term" value="C:TORC1 complex"/>
    <property type="evidence" value="ECO:0007669"/>
    <property type="project" value="InterPro"/>
</dbReference>
<dbReference type="InterPro" id="IPR035426">
    <property type="entry name" value="Gemin2/Brr1"/>
</dbReference>
<dbReference type="Gene3D" id="1.20.58.1070">
    <property type="match status" value="1"/>
</dbReference>
<evidence type="ECO:0000256" key="5">
    <source>
        <dbReference type="SAM" id="MobiDB-lite"/>
    </source>
</evidence>
<feature type="compositionally biased region" description="Acidic residues" evidence="5">
    <location>
        <begin position="1794"/>
        <end position="1808"/>
    </location>
</feature>
<name>A0A507AS88_9PEZI</name>
<evidence type="ECO:0000313" key="7">
    <source>
        <dbReference type="EMBL" id="TPX07749.1"/>
    </source>
</evidence>
<feature type="compositionally biased region" description="Polar residues" evidence="5">
    <location>
        <begin position="979"/>
        <end position="992"/>
    </location>
</feature>
<keyword evidence="2 4" id="KW-0853">WD repeat</keyword>
<feature type="domain" description="Raptor N-terminal CASPase-like" evidence="6">
    <location>
        <begin position="235"/>
        <end position="388"/>
    </location>
</feature>
<comment type="similarity">
    <text evidence="1">Belongs to the WD repeat RAPTOR family.</text>
</comment>
<dbReference type="SUPFAM" id="SSF50978">
    <property type="entry name" value="WD40 repeat-like"/>
    <property type="match status" value="1"/>
</dbReference>
<feature type="compositionally biased region" description="Low complexity" evidence="5">
    <location>
        <begin position="75"/>
        <end position="88"/>
    </location>
</feature>
<feature type="compositionally biased region" description="Polar residues" evidence="5">
    <location>
        <begin position="107"/>
        <end position="118"/>
    </location>
</feature>
<dbReference type="InterPro" id="IPR004083">
    <property type="entry name" value="Raptor"/>
</dbReference>
<dbReference type="SMART" id="SM01302">
    <property type="entry name" value="Raptor_N"/>
    <property type="match status" value="1"/>
</dbReference>
<dbReference type="InterPro" id="IPR011989">
    <property type="entry name" value="ARM-like"/>
</dbReference>
<dbReference type="RefSeq" id="XP_030989460.1">
    <property type="nucleotide sequence ID" value="XM_031133170.1"/>
</dbReference>
<dbReference type="FunFam" id="1.25.10.10:FF:000194">
    <property type="entry name" value="WD repeat-containing protein mip1"/>
    <property type="match status" value="1"/>
</dbReference>
<feature type="region of interest" description="Disordered" evidence="5">
    <location>
        <begin position="1"/>
        <end position="149"/>
    </location>
</feature>
<keyword evidence="3" id="KW-0677">Repeat</keyword>
<feature type="compositionally biased region" description="Basic and acidic residues" evidence="5">
    <location>
        <begin position="36"/>
        <end position="46"/>
    </location>
</feature>
<feature type="repeat" description="WD" evidence="4">
    <location>
        <begin position="1368"/>
        <end position="1390"/>
    </location>
</feature>
<dbReference type="GO" id="GO:0031929">
    <property type="term" value="P:TOR signaling"/>
    <property type="evidence" value="ECO:0007669"/>
    <property type="project" value="InterPro"/>
</dbReference>
<proteinExistence type="inferred from homology"/>
<dbReference type="GO" id="GO:0005737">
    <property type="term" value="C:cytoplasm"/>
    <property type="evidence" value="ECO:0007669"/>
    <property type="project" value="TreeGrafter"/>
</dbReference>
<dbReference type="OrthoDB" id="10262360at2759"/>
<feature type="compositionally biased region" description="Basic and acidic residues" evidence="5">
    <location>
        <begin position="1060"/>
        <end position="1072"/>
    </location>
</feature>
<feature type="compositionally biased region" description="Basic and acidic residues" evidence="5">
    <location>
        <begin position="1809"/>
        <end position="1826"/>
    </location>
</feature>
<dbReference type="SMART" id="SM00320">
    <property type="entry name" value="WD40"/>
    <property type="match status" value="5"/>
</dbReference>
<evidence type="ECO:0000256" key="2">
    <source>
        <dbReference type="ARBA" id="ARBA00022574"/>
    </source>
</evidence>
<evidence type="ECO:0000313" key="8">
    <source>
        <dbReference type="Proteomes" id="UP000319257"/>
    </source>
</evidence>
<dbReference type="Proteomes" id="UP000319257">
    <property type="component" value="Unassembled WGS sequence"/>
</dbReference>
<dbReference type="Gene3D" id="2.130.10.10">
    <property type="entry name" value="YVTN repeat-like/Quinoprotein amine dehydrogenase"/>
    <property type="match status" value="2"/>
</dbReference>
<dbReference type="InterPro" id="IPR036322">
    <property type="entry name" value="WD40_repeat_dom_sf"/>
</dbReference>
<dbReference type="InterPro" id="IPR001680">
    <property type="entry name" value="WD40_rpt"/>
</dbReference>
<feature type="region of interest" description="Disordered" evidence="5">
    <location>
        <begin position="1023"/>
        <end position="1083"/>
    </location>
</feature>
<evidence type="ECO:0000256" key="4">
    <source>
        <dbReference type="PROSITE-ProRule" id="PRU00221"/>
    </source>
</evidence>
<dbReference type="GO" id="GO:0030674">
    <property type="term" value="F:protein-macromolecule adaptor activity"/>
    <property type="evidence" value="ECO:0007669"/>
    <property type="project" value="TreeGrafter"/>
</dbReference>
<dbReference type="FunCoup" id="A0A507AS88">
    <property type="interactions" value="757"/>
</dbReference>
<feature type="region of interest" description="Disordered" evidence="5">
    <location>
        <begin position="1794"/>
        <end position="1831"/>
    </location>
</feature>
<dbReference type="FunFam" id="2.130.10.10:FF:000514">
    <property type="entry name" value="TORC1 growth control complex subunit Kog1"/>
    <property type="match status" value="1"/>
</dbReference>
<dbReference type="Gene3D" id="1.25.10.10">
    <property type="entry name" value="Leucine-rich Repeat Variant"/>
    <property type="match status" value="1"/>
</dbReference>
<dbReference type="PANTHER" id="PTHR12848">
    <property type="entry name" value="REGULATORY-ASSOCIATED PROTEIN OF MTOR"/>
    <property type="match status" value="1"/>
</dbReference>
<dbReference type="InterPro" id="IPR029347">
    <property type="entry name" value="Raptor_N"/>
</dbReference>
<dbReference type="Pfam" id="PF04938">
    <property type="entry name" value="SIP1"/>
    <property type="match status" value="1"/>
</dbReference>
<dbReference type="InterPro" id="IPR016024">
    <property type="entry name" value="ARM-type_fold"/>
</dbReference>
<comment type="caution">
    <text evidence="7">The sequence shown here is derived from an EMBL/GenBank/DDBJ whole genome shotgun (WGS) entry which is preliminary data.</text>
</comment>
<gene>
    <name evidence="7" type="ORF">E0L32_010541</name>
</gene>
<evidence type="ECO:0000256" key="1">
    <source>
        <dbReference type="ARBA" id="ARBA00009257"/>
    </source>
</evidence>
<feature type="region of interest" description="Disordered" evidence="5">
    <location>
        <begin position="1488"/>
        <end position="1527"/>
    </location>
</feature>
<dbReference type="SUPFAM" id="SSF48371">
    <property type="entry name" value="ARM repeat"/>
    <property type="match status" value="1"/>
</dbReference>
<dbReference type="InParanoid" id="A0A507AS88"/>
<dbReference type="GeneID" id="41977988"/>
<dbReference type="InterPro" id="IPR015943">
    <property type="entry name" value="WD40/YVTN_repeat-like_dom_sf"/>
</dbReference>
<protein>
    <recommendedName>
        <fullName evidence="6">Raptor N-terminal CASPase-like domain-containing protein</fullName>
    </recommendedName>
</protein>
<dbReference type="PROSITE" id="PS50082">
    <property type="entry name" value="WD_REPEATS_2"/>
    <property type="match status" value="1"/>
</dbReference>
<dbReference type="PRINTS" id="PR01547">
    <property type="entry name" value="YEAST176DUF"/>
</dbReference>
<organism evidence="7 8">
    <name type="scientific">Thyridium curvatum</name>
    <dbReference type="NCBI Taxonomy" id="1093900"/>
    <lineage>
        <taxon>Eukaryota</taxon>
        <taxon>Fungi</taxon>
        <taxon>Dikarya</taxon>
        <taxon>Ascomycota</taxon>
        <taxon>Pezizomycotina</taxon>
        <taxon>Sordariomycetes</taxon>
        <taxon>Sordariomycetidae</taxon>
        <taxon>Thyridiales</taxon>
        <taxon>Thyridiaceae</taxon>
        <taxon>Thyridium</taxon>
    </lineage>
</organism>
<dbReference type="GO" id="GO:0009267">
    <property type="term" value="P:cellular response to starvation"/>
    <property type="evidence" value="ECO:0007669"/>
    <property type="project" value="TreeGrafter"/>
</dbReference>
<dbReference type="EMBL" id="SKBQ01000086">
    <property type="protein sequence ID" value="TPX07749.1"/>
    <property type="molecule type" value="Genomic_DNA"/>
</dbReference>
<feature type="region of interest" description="Disordered" evidence="5">
    <location>
        <begin position="979"/>
        <end position="998"/>
    </location>
</feature>
<dbReference type="GO" id="GO:0030307">
    <property type="term" value="P:positive regulation of cell growth"/>
    <property type="evidence" value="ECO:0007669"/>
    <property type="project" value="TreeGrafter"/>
</dbReference>